<dbReference type="PANTHER" id="PTHR47942">
    <property type="entry name" value="TETRATRICOPEPTIDE REPEAT (TPR)-LIKE SUPERFAMILY PROTEIN-RELATED"/>
    <property type="match status" value="1"/>
</dbReference>
<evidence type="ECO:0000256" key="1">
    <source>
        <dbReference type="ARBA" id="ARBA00022737"/>
    </source>
</evidence>
<evidence type="ECO:0000313" key="3">
    <source>
        <dbReference type="Proteomes" id="UP001054902"/>
    </source>
</evidence>
<gene>
    <name evidence="2" type="ORF">CTEN210_06227</name>
</gene>
<dbReference type="AlphaFoldDB" id="A0AAD3CPH0"/>
<name>A0AAD3CPH0_9STRA</name>
<dbReference type="InterPro" id="IPR011990">
    <property type="entry name" value="TPR-like_helical_dom_sf"/>
</dbReference>
<organism evidence="2 3">
    <name type="scientific">Chaetoceros tenuissimus</name>
    <dbReference type="NCBI Taxonomy" id="426638"/>
    <lineage>
        <taxon>Eukaryota</taxon>
        <taxon>Sar</taxon>
        <taxon>Stramenopiles</taxon>
        <taxon>Ochrophyta</taxon>
        <taxon>Bacillariophyta</taxon>
        <taxon>Coscinodiscophyceae</taxon>
        <taxon>Chaetocerotophycidae</taxon>
        <taxon>Chaetocerotales</taxon>
        <taxon>Chaetocerotaceae</taxon>
        <taxon>Chaetoceros</taxon>
    </lineage>
</organism>
<dbReference type="EMBL" id="BLLK01000038">
    <property type="protein sequence ID" value="GFH49751.1"/>
    <property type="molecule type" value="Genomic_DNA"/>
</dbReference>
<evidence type="ECO:0000313" key="2">
    <source>
        <dbReference type="EMBL" id="GFH49751.1"/>
    </source>
</evidence>
<dbReference type="InterPro" id="IPR051222">
    <property type="entry name" value="PPR/CCM1_RNA-binding"/>
</dbReference>
<sequence length="945" mass="107821">MKCQRLETNTSLLCSSASIGNEETKDRLDLIDQWYNLSKSVDIPQPLQKRNKSDSAPYTFQIPKDELKKLQAAQESCAENMLKLLEYHIQLDLKPLQKKQKSLFSLSKKHVNTDPFRKVMDAWCQSSSPLVGQKTALCLELWGELYGGDINNAPSIHEFNIVFDGYAKSSSRDYSSYQKGNFPAELSWDLYNLLSRLDDPTVLPNVSSSSHLVNALANHAFVMKHGKRSFDSQMDSEIAAIRAYSIWKRMLDMVNDDKKGLRDEELCLIWRAHVDILNLSSNAMLRRDDCDRGDDLNLYIGKDTEELFVRAWNSFDHTRDLDKDTLSYLGQAFESVMVAWTKEQLERKHLGLTESDADEDLLGARSSFAMIELMKSSGMVVQPIHYFRVIQAYTNCVEQDVNSKTRKDILSQVRKLLSEMEIEHLDSLVCKQSDGMVVPVHEKIPASIYKTVIECFYLSNKNGLRHRNSSLQAAELFEKMMDLHEKDLLWNDRGKQPLTTALYRVLQMISASQPTFEDVSRSITILEKFRSLSSKNWSVDSYEFTPKTNAFIYAAILKMASRFKGKDAASNMRKILAMMKDDGIKMEIVHAVPAIMGLIKGGVGQDKVIAKDILFDTINSYKSLSPHDQDKSDFNASALYTAMISPQRSSEAISLLQSLQKQYEETMDMHYKPDMMLYCSVLNAIANDKKNAAEWKDEKAIQIMNHIEEAYAGGDAAMIPTKFSILPFLNILFRSKTPQRATITQEWISKMNQLYSDTNYEHTKPNAAIFTAVMRVIASSKIKSKAAKVWDLYQQMEKKYQEGDKDFEPNIAVANVVLNACAFSYDQERREALQVAFAVQNAVQQSNSLFGKADAMYYNSLIKVFGLLLKNDNEADQKEELILAVFNRCCEDGMVSLKIIKSMMRFLPDYCNDEFTAIGDDGRIHMHKFPKAWTRNVSRKTTRKQ</sequence>
<dbReference type="Proteomes" id="UP001054902">
    <property type="component" value="Unassembled WGS sequence"/>
</dbReference>
<keyword evidence="1" id="KW-0677">Repeat</keyword>
<dbReference type="PANTHER" id="PTHR47942:SF63">
    <property type="entry name" value="PENTATRICOPEPTIDE REPEAT-CONTAINING PROTEIN"/>
    <property type="match status" value="1"/>
</dbReference>
<proteinExistence type="predicted"/>
<reference evidence="2 3" key="1">
    <citation type="journal article" date="2021" name="Sci. Rep.">
        <title>The genome of the diatom Chaetoceros tenuissimus carries an ancient integrated fragment of an extant virus.</title>
        <authorList>
            <person name="Hongo Y."/>
            <person name="Kimura K."/>
            <person name="Takaki Y."/>
            <person name="Yoshida Y."/>
            <person name="Baba S."/>
            <person name="Kobayashi G."/>
            <person name="Nagasaki K."/>
            <person name="Hano T."/>
            <person name="Tomaru Y."/>
        </authorList>
    </citation>
    <scope>NUCLEOTIDE SEQUENCE [LARGE SCALE GENOMIC DNA]</scope>
    <source>
        <strain evidence="2 3">NIES-3715</strain>
    </source>
</reference>
<dbReference type="Gene3D" id="1.25.40.10">
    <property type="entry name" value="Tetratricopeptide repeat domain"/>
    <property type="match status" value="1"/>
</dbReference>
<comment type="caution">
    <text evidence="2">The sequence shown here is derived from an EMBL/GenBank/DDBJ whole genome shotgun (WGS) entry which is preliminary data.</text>
</comment>
<protein>
    <submittedName>
        <fullName evidence="2">Uncharacterized protein</fullName>
    </submittedName>
</protein>
<keyword evidence="3" id="KW-1185">Reference proteome</keyword>
<accession>A0AAD3CPH0</accession>